<dbReference type="Proteomes" id="UP001165648">
    <property type="component" value="Unassembled WGS sequence"/>
</dbReference>
<proteinExistence type="predicted"/>
<dbReference type="PROSITE" id="PS51257">
    <property type="entry name" value="PROKAR_LIPOPROTEIN"/>
    <property type="match status" value="1"/>
</dbReference>
<keyword evidence="3" id="KW-1185">Reference proteome</keyword>
<protein>
    <recommendedName>
        <fullName evidence="4">Lipoprotein</fullName>
    </recommendedName>
</protein>
<feature type="signal peptide" evidence="1">
    <location>
        <begin position="1"/>
        <end position="20"/>
    </location>
</feature>
<gene>
    <name evidence="2" type="ORF">NQF64_00380</name>
</gene>
<feature type="chain" id="PRO_5045525142" description="Lipoprotein" evidence="1">
    <location>
        <begin position="21"/>
        <end position="235"/>
    </location>
</feature>
<name>A0ABT3W3T8_9PROT</name>
<organism evidence="2 3">
    <name type="scientific">Bombella saccharophila</name>
    <dbReference type="NCBI Taxonomy" id="2967338"/>
    <lineage>
        <taxon>Bacteria</taxon>
        <taxon>Pseudomonadati</taxon>
        <taxon>Pseudomonadota</taxon>
        <taxon>Alphaproteobacteria</taxon>
        <taxon>Acetobacterales</taxon>
        <taxon>Acetobacteraceae</taxon>
        <taxon>Bombella</taxon>
    </lineage>
</organism>
<evidence type="ECO:0000313" key="3">
    <source>
        <dbReference type="Proteomes" id="UP001165648"/>
    </source>
</evidence>
<accession>A0ABT3W3T8</accession>
<dbReference type="EMBL" id="JANIDW010000001">
    <property type="protein sequence ID" value="MCX5613707.1"/>
    <property type="molecule type" value="Genomic_DNA"/>
</dbReference>
<comment type="caution">
    <text evidence="2">The sequence shown here is derived from an EMBL/GenBank/DDBJ whole genome shotgun (WGS) entry which is preliminary data.</text>
</comment>
<evidence type="ECO:0008006" key="4">
    <source>
        <dbReference type="Google" id="ProtNLM"/>
    </source>
</evidence>
<evidence type="ECO:0000313" key="2">
    <source>
        <dbReference type="EMBL" id="MCX5613707.1"/>
    </source>
</evidence>
<sequence length="235" mass="26317">MKHYKYTLCALMGLTLLVSGCDGYNTNFKPDQVAWAKNPGNKTLAVQVVGNDGLHQALQCNVAEKDVMLLPDTKFYRNYLRVDLAQVGFKEKLGHQAEPLVRRVSLGSGCRLVFNNLPEGNWLLVIRPQFSIHDDAAAQSGGRSQYNVVPPAFVWSALALSPESDVTTRQVEVDISRLARRKHPHLHKHISKHSQKRLREFHGEGSLNTRVEDWTPTLSDRQELGLPSSVKTIGQ</sequence>
<reference evidence="2 3" key="1">
    <citation type="submission" date="2022-07" db="EMBL/GenBank/DDBJ databases">
        <title>Bombella genomes.</title>
        <authorList>
            <person name="Harer L."/>
            <person name="Styblova S."/>
            <person name="Ehrmann M."/>
        </authorList>
    </citation>
    <scope>NUCLEOTIDE SEQUENCE [LARGE SCALE GENOMIC DNA]</scope>
    <source>
        <strain evidence="2 3">TMW 2.2558</strain>
    </source>
</reference>
<keyword evidence="1" id="KW-0732">Signal</keyword>
<evidence type="ECO:0000256" key="1">
    <source>
        <dbReference type="SAM" id="SignalP"/>
    </source>
</evidence>
<dbReference type="RefSeq" id="WP_099026258.1">
    <property type="nucleotide sequence ID" value="NZ_JANIDW010000001.1"/>
</dbReference>